<comment type="caution">
    <text evidence="3">The sequence shown here is derived from an EMBL/GenBank/DDBJ whole genome shotgun (WGS) entry which is preliminary data.</text>
</comment>
<dbReference type="InterPro" id="IPR018247">
    <property type="entry name" value="EF_Hand_1_Ca_BS"/>
</dbReference>
<feature type="signal peptide" evidence="2">
    <location>
        <begin position="1"/>
        <end position="18"/>
    </location>
</feature>
<dbReference type="AlphaFoldDB" id="A0A9Q1C1Q6"/>
<evidence type="ECO:0008006" key="5">
    <source>
        <dbReference type="Google" id="ProtNLM"/>
    </source>
</evidence>
<gene>
    <name evidence="3" type="ORF">HOLleu_17751</name>
</gene>
<evidence type="ECO:0000256" key="2">
    <source>
        <dbReference type="SAM" id="SignalP"/>
    </source>
</evidence>
<feature type="chain" id="PRO_5040317830" description="EF-hand domain-containing protein" evidence="2">
    <location>
        <begin position="19"/>
        <end position="99"/>
    </location>
</feature>
<proteinExistence type="predicted"/>
<evidence type="ECO:0000313" key="3">
    <source>
        <dbReference type="EMBL" id="KAJ8037031.1"/>
    </source>
</evidence>
<name>A0A9Q1C1Q6_HOLLE</name>
<accession>A0A9Q1C1Q6</accession>
<organism evidence="3 4">
    <name type="scientific">Holothuria leucospilota</name>
    <name type="common">Black long sea cucumber</name>
    <name type="synonym">Mertensiothuria leucospilota</name>
    <dbReference type="NCBI Taxonomy" id="206669"/>
    <lineage>
        <taxon>Eukaryota</taxon>
        <taxon>Metazoa</taxon>
        <taxon>Echinodermata</taxon>
        <taxon>Eleutherozoa</taxon>
        <taxon>Echinozoa</taxon>
        <taxon>Holothuroidea</taxon>
        <taxon>Aspidochirotacea</taxon>
        <taxon>Aspidochirotida</taxon>
        <taxon>Holothuriidae</taxon>
        <taxon>Holothuria</taxon>
    </lineage>
</organism>
<dbReference type="PROSITE" id="PS00018">
    <property type="entry name" value="EF_HAND_1"/>
    <property type="match status" value="1"/>
</dbReference>
<evidence type="ECO:0000256" key="1">
    <source>
        <dbReference type="ARBA" id="ARBA00022837"/>
    </source>
</evidence>
<dbReference type="SUPFAM" id="SSF47473">
    <property type="entry name" value="EF-hand"/>
    <property type="match status" value="1"/>
</dbReference>
<reference evidence="3" key="1">
    <citation type="submission" date="2021-10" db="EMBL/GenBank/DDBJ databases">
        <title>Tropical sea cucumber genome reveals ecological adaptation and Cuvierian tubules defense mechanism.</title>
        <authorList>
            <person name="Chen T."/>
        </authorList>
    </citation>
    <scope>NUCLEOTIDE SEQUENCE</scope>
    <source>
        <strain evidence="3">Nanhai2018</strain>
        <tissue evidence="3">Muscle</tissue>
    </source>
</reference>
<protein>
    <recommendedName>
        <fullName evidence="5">EF-hand domain-containing protein</fullName>
    </recommendedName>
</protein>
<keyword evidence="4" id="KW-1185">Reference proteome</keyword>
<keyword evidence="2" id="KW-0732">Signal</keyword>
<keyword evidence="1" id="KW-0106">Calcium</keyword>
<evidence type="ECO:0000313" key="4">
    <source>
        <dbReference type="Proteomes" id="UP001152320"/>
    </source>
</evidence>
<dbReference type="Proteomes" id="UP001152320">
    <property type="component" value="Chromosome 8"/>
</dbReference>
<dbReference type="EMBL" id="JAIZAY010000008">
    <property type="protein sequence ID" value="KAJ8037031.1"/>
    <property type="molecule type" value="Genomic_DNA"/>
</dbReference>
<sequence length="99" mass="11352">MKFVCILFIVLCGGMVSTNELPEADFVSFFMETDKNSDNVLDGMELYALYQNEYTSTSLDMIDFVEQIESHDNNPQDSVIGLEEWPFFYVDVTRLINAS</sequence>
<dbReference type="InterPro" id="IPR011992">
    <property type="entry name" value="EF-hand-dom_pair"/>
</dbReference>